<dbReference type="PROSITE" id="PS50042">
    <property type="entry name" value="CNMP_BINDING_3"/>
    <property type="match status" value="3"/>
</dbReference>
<dbReference type="PANTHER" id="PTHR23011:SF28">
    <property type="entry name" value="CYCLIC NUCLEOTIDE-BINDING DOMAIN CONTAINING PROTEIN"/>
    <property type="match status" value="1"/>
</dbReference>
<dbReference type="AlphaFoldDB" id="A0A8S1WT21"/>
<evidence type="ECO:0000313" key="2">
    <source>
        <dbReference type="EMBL" id="CAD8191545.1"/>
    </source>
</evidence>
<dbReference type="CDD" id="cd00038">
    <property type="entry name" value="CAP_ED"/>
    <property type="match status" value="1"/>
</dbReference>
<organism evidence="2 3">
    <name type="scientific">Paramecium octaurelia</name>
    <dbReference type="NCBI Taxonomy" id="43137"/>
    <lineage>
        <taxon>Eukaryota</taxon>
        <taxon>Sar</taxon>
        <taxon>Alveolata</taxon>
        <taxon>Ciliophora</taxon>
        <taxon>Intramacronucleata</taxon>
        <taxon>Oligohymenophorea</taxon>
        <taxon>Peniculida</taxon>
        <taxon>Parameciidae</taxon>
        <taxon>Paramecium</taxon>
    </lineage>
</organism>
<protein>
    <recommendedName>
        <fullName evidence="1">Cyclic nucleotide-binding domain-containing protein</fullName>
    </recommendedName>
</protein>
<evidence type="ECO:0000313" key="3">
    <source>
        <dbReference type="Proteomes" id="UP000683925"/>
    </source>
</evidence>
<dbReference type="Proteomes" id="UP000683925">
    <property type="component" value="Unassembled WGS sequence"/>
</dbReference>
<proteinExistence type="predicted"/>
<feature type="domain" description="Cyclic nucleotide-binding" evidence="1">
    <location>
        <begin position="472"/>
        <end position="497"/>
    </location>
</feature>
<dbReference type="PANTHER" id="PTHR23011">
    <property type="entry name" value="CYCLIC NUCLEOTIDE-BINDING DOMAIN CONTAINING PROTEIN"/>
    <property type="match status" value="1"/>
</dbReference>
<reference evidence="2" key="1">
    <citation type="submission" date="2021-01" db="EMBL/GenBank/DDBJ databases">
        <authorList>
            <consortium name="Genoscope - CEA"/>
            <person name="William W."/>
        </authorList>
    </citation>
    <scope>NUCLEOTIDE SEQUENCE</scope>
</reference>
<keyword evidence="3" id="KW-1185">Reference proteome</keyword>
<dbReference type="SMART" id="SM00100">
    <property type="entry name" value="cNMP"/>
    <property type="match status" value="1"/>
</dbReference>
<dbReference type="OMA" id="ILYKGSC"/>
<name>A0A8S1WT21_PAROT</name>
<dbReference type="Pfam" id="PF00027">
    <property type="entry name" value="cNMP_binding"/>
    <property type="match status" value="1"/>
</dbReference>
<dbReference type="OrthoDB" id="429870at2759"/>
<accession>A0A8S1WT21</accession>
<feature type="domain" description="Cyclic nucleotide-binding" evidence="1">
    <location>
        <begin position="285"/>
        <end position="369"/>
    </location>
</feature>
<dbReference type="InterPro" id="IPR000595">
    <property type="entry name" value="cNMP-bd_dom"/>
</dbReference>
<sequence>MINNGIFRPKRLPTATRRVKLSSKPSIDSLMFNNINKQSVICDSQFFTTSRKTTRPQTALQLPCKDALFEMPLYSNDEEIKESKNKDVYYHTKMKLFAKKYSTTMPTHMSTQQSIIKSQPLIQSATKRTTKTNNSVTKLVAKQQSLEVVNQQQILKPTTMNINQLFSQIQQIRQEPQFMQCNLDNVKTTKKILQINPEEVKALYEELAHLDVKFMKMTADTEAFIHNLYADKNKFLKIKDNVITEHQLIFLTEQLKIKRELIEQGQPFDSINFDEIDKIVQKLIFFERFTKSTRINLVKLGQYIEVPPGEYVFHQGDFGDNLFVILSGSVDVKIEKKFTQDGPVIEQVVSSLYDGQHFGELAMMETTQKGQEEVLEEKLENINVRSLKEVKEQLIKKQLQDLGQQDEALQKQKIKELQRQNTNIINLVKEDTVKEKHYIMNLANDDDELVQSSGLSKQNNIQYKKVDKAQQRKASIQASETCHLLAISRENFKNILMVLMQDELEQKIKMLKSLRFFKQIQPFVLIPLANQLIPQRFHLDEVLVREGDLLEYMFILYKGSCNVIRTINTERIKIPQHLQRRQNRKSYRYYQEHPITITHNTPEDYLACLTQDGDVTHKVPDYAVCNSNNGYIQYKKSYIYKKLFPGDIIFGRVLTGLRLEGDRGIDRARMTIVSSSSTTIVYKISLKLIQFCPEFLIEHLTNQLLIYKEVDLLEQSELNQEIKQIYSKNQKIVKDQAQLLSEIEEKQRKLDLQEYYKRNKLRKPQNEKKQDIRNSEWEQFKEKVVIQQLLYNKVSN</sequence>
<evidence type="ECO:0000259" key="1">
    <source>
        <dbReference type="PROSITE" id="PS50042"/>
    </source>
</evidence>
<dbReference type="EMBL" id="CAJJDP010000100">
    <property type="protein sequence ID" value="CAD8191545.1"/>
    <property type="molecule type" value="Genomic_DNA"/>
</dbReference>
<comment type="caution">
    <text evidence="2">The sequence shown here is derived from an EMBL/GenBank/DDBJ whole genome shotgun (WGS) entry which is preliminary data.</text>
</comment>
<feature type="domain" description="Cyclic nucleotide-binding" evidence="1">
    <location>
        <begin position="516"/>
        <end position="565"/>
    </location>
</feature>
<gene>
    <name evidence="2" type="ORF">POCTA_138.1.T1000059</name>
</gene>